<comment type="caution">
    <text evidence="8">The sequence shown here is derived from an EMBL/GenBank/DDBJ whole genome shotgun (WGS) entry which is preliminary data.</text>
</comment>
<sequence length="517" mass="59903">MFIQFTLILCSVFLTNSHRHEREYSMCEDEFGGLHVQKNVPGEYGIGDKYNKPCHKHLGNVHYLNEMNQTGWTYLEMEIVDKSLDHLKQGYVAGYLEGKATRDLIALHIRNMLSDYCEGKMQYCQKLRRFIRENVRWMAIKIAEHKHDEYWKQVALTLSQLKGIQDAYYHRKPLLNDNFDIDIDGNNDGEYIEPLMLLQISGDLLDLNVKFKRPKDPKTPFAKKGSHCSAIVKLLPDNSDLLFSHVTWMSYSIMLRTLKKYTFLTGDAGQEYSFSVIASFDDFLVTSSKLGILETTIENHNEELWAYITSNSLLYWVRSQVATRMASTGKEWVKAFIRHNSGTYNNEWVIVDYKKFKSGQKQQDPGLLYVLELMPYDKAPRAKIFARDHHTVVDMDSLLKLMRSNNFKHDPFSRCNCTPPYSGESAISCRSDLNDRNGYYPIEDLGFFDQGAIDVKVTNSHLIESLQFTAIAGPTHDPLPVFEWKNDPFNGTVLHFGQPSRWAYDVYFNHSIILYSF</sequence>
<accession>A0A2A2JF47</accession>
<dbReference type="GO" id="GO:0005576">
    <property type="term" value="C:extracellular region"/>
    <property type="evidence" value="ECO:0007669"/>
    <property type="project" value="TreeGrafter"/>
</dbReference>
<evidence type="ECO:0000256" key="5">
    <source>
        <dbReference type="ARBA" id="ARBA00023098"/>
    </source>
</evidence>
<name>A0A2A2JF47_9BILA</name>
<dbReference type="OrthoDB" id="443524at2759"/>
<dbReference type="GO" id="GO:0004620">
    <property type="term" value="F:phospholipase activity"/>
    <property type="evidence" value="ECO:0007669"/>
    <property type="project" value="InterPro"/>
</dbReference>
<dbReference type="Pfam" id="PF04916">
    <property type="entry name" value="Phospholip_B"/>
    <property type="match status" value="2"/>
</dbReference>
<evidence type="ECO:0000256" key="2">
    <source>
        <dbReference type="ARBA" id="ARBA00022729"/>
    </source>
</evidence>
<evidence type="ECO:0000313" key="9">
    <source>
        <dbReference type="Proteomes" id="UP000218231"/>
    </source>
</evidence>
<dbReference type="PANTHER" id="PTHR12370">
    <property type="entry name" value="PHOSPHOLIPASE B-RELATED"/>
    <property type="match status" value="1"/>
</dbReference>
<comment type="function">
    <text evidence="7">Putative phospholipase.</text>
</comment>
<dbReference type="AlphaFoldDB" id="A0A2A2JF47"/>
<comment type="similarity">
    <text evidence="1 7">Belongs to the phospholipase B-like family.</text>
</comment>
<organism evidence="8 9">
    <name type="scientific">Diploscapter pachys</name>
    <dbReference type="NCBI Taxonomy" id="2018661"/>
    <lineage>
        <taxon>Eukaryota</taxon>
        <taxon>Metazoa</taxon>
        <taxon>Ecdysozoa</taxon>
        <taxon>Nematoda</taxon>
        <taxon>Chromadorea</taxon>
        <taxon>Rhabditida</taxon>
        <taxon>Rhabditina</taxon>
        <taxon>Rhabditomorpha</taxon>
        <taxon>Rhabditoidea</taxon>
        <taxon>Rhabditidae</taxon>
        <taxon>Diploscapter</taxon>
    </lineage>
</organism>
<keyword evidence="5 7" id="KW-0443">Lipid metabolism</keyword>
<keyword evidence="9" id="KW-1185">Reference proteome</keyword>
<reference evidence="8 9" key="1">
    <citation type="journal article" date="2017" name="Curr. Biol.">
        <title>Genome architecture and evolution of a unichromosomal asexual nematode.</title>
        <authorList>
            <person name="Fradin H."/>
            <person name="Zegar C."/>
            <person name="Gutwein M."/>
            <person name="Lucas J."/>
            <person name="Kovtun M."/>
            <person name="Corcoran D."/>
            <person name="Baugh L.R."/>
            <person name="Kiontke K."/>
            <person name="Gunsalus K."/>
            <person name="Fitch D.H."/>
            <person name="Piano F."/>
        </authorList>
    </citation>
    <scope>NUCLEOTIDE SEQUENCE [LARGE SCALE GENOMIC DNA]</scope>
    <source>
        <strain evidence="8">PF1309</strain>
    </source>
</reference>
<protein>
    <recommendedName>
        <fullName evidence="7">Phospholipase B-like</fullName>
        <ecNumber evidence="7">3.1.1.-</ecNumber>
    </recommendedName>
</protein>
<feature type="signal peptide" evidence="7">
    <location>
        <begin position="1"/>
        <end position="17"/>
    </location>
</feature>
<dbReference type="EC" id="3.1.1.-" evidence="7"/>
<keyword evidence="4 7" id="KW-0442">Lipid degradation</keyword>
<keyword evidence="6" id="KW-0325">Glycoprotein</keyword>
<proteinExistence type="inferred from homology"/>
<dbReference type="Proteomes" id="UP000218231">
    <property type="component" value="Unassembled WGS sequence"/>
</dbReference>
<evidence type="ECO:0000256" key="3">
    <source>
        <dbReference type="ARBA" id="ARBA00022801"/>
    </source>
</evidence>
<evidence type="ECO:0000256" key="6">
    <source>
        <dbReference type="ARBA" id="ARBA00023180"/>
    </source>
</evidence>
<dbReference type="Gene3D" id="3.60.60.30">
    <property type="match status" value="2"/>
</dbReference>
<keyword evidence="2 7" id="KW-0732">Signal</keyword>
<dbReference type="InterPro" id="IPR007000">
    <property type="entry name" value="PLipase_B-like"/>
</dbReference>
<dbReference type="EMBL" id="LIAE01010472">
    <property type="protein sequence ID" value="PAV60350.1"/>
    <property type="molecule type" value="Genomic_DNA"/>
</dbReference>
<dbReference type="PANTHER" id="PTHR12370:SF3">
    <property type="entry name" value="PHOSPHOLIPASE B-LIKE 2-RELATED"/>
    <property type="match status" value="1"/>
</dbReference>
<keyword evidence="3 7" id="KW-0378">Hydrolase</keyword>
<evidence type="ECO:0000256" key="1">
    <source>
        <dbReference type="ARBA" id="ARBA00007835"/>
    </source>
</evidence>
<evidence type="ECO:0000313" key="8">
    <source>
        <dbReference type="EMBL" id="PAV60350.1"/>
    </source>
</evidence>
<gene>
    <name evidence="8" type="ORF">WR25_07827</name>
</gene>
<dbReference type="GO" id="GO:0009395">
    <property type="term" value="P:phospholipid catabolic process"/>
    <property type="evidence" value="ECO:0007669"/>
    <property type="project" value="TreeGrafter"/>
</dbReference>
<dbReference type="STRING" id="2018661.A0A2A2JF47"/>
<evidence type="ECO:0000256" key="7">
    <source>
        <dbReference type="RuleBase" id="RU364138"/>
    </source>
</evidence>
<evidence type="ECO:0000256" key="4">
    <source>
        <dbReference type="ARBA" id="ARBA00022963"/>
    </source>
</evidence>
<feature type="chain" id="PRO_5011832389" description="Phospholipase B-like" evidence="7">
    <location>
        <begin position="18"/>
        <end position="517"/>
    </location>
</feature>